<dbReference type="RefSeq" id="WP_167367709.1">
    <property type="nucleotide sequence ID" value="NZ_FOTK01000008.1"/>
</dbReference>
<protein>
    <submittedName>
        <fullName evidence="2">Uncharacterized protein</fullName>
    </submittedName>
</protein>
<dbReference type="Proteomes" id="UP000199048">
    <property type="component" value="Unassembled WGS sequence"/>
</dbReference>
<dbReference type="EMBL" id="FOTK01000008">
    <property type="protein sequence ID" value="SFL67972.1"/>
    <property type="molecule type" value="Genomic_DNA"/>
</dbReference>
<reference evidence="3" key="1">
    <citation type="submission" date="2016-10" db="EMBL/GenBank/DDBJ databases">
        <authorList>
            <person name="Varghese N."/>
            <person name="Submissions S."/>
        </authorList>
    </citation>
    <scope>NUCLEOTIDE SEQUENCE [LARGE SCALE GENOMIC DNA]</scope>
    <source>
        <strain evidence="3">BL36</strain>
    </source>
</reference>
<evidence type="ECO:0000313" key="2">
    <source>
        <dbReference type="EMBL" id="SFL67972.1"/>
    </source>
</evidence>
<sequence>MTVLMTGGAEAIGSHSAPDAGRDHVVVFGAVADQALAWEDRRGPRNRI</sequence>
<name>A0A1I4JN58_9HYPH</name>
<evidence type="ECO:0000313" key="3">
    <source>
        <dbReference type="Proteomes" id="UP000199048"/>
    </source>
</evidence>
<evidence type="ECO:0000256" key="1">
    <source>
        <dbReference type="SAM" id="MobiDB-lite"/>
    </source>
</evidence>
<dbReference type="STRING" id="582667.SAMN05192568_1008155"/>
<dbReference type="AlphaFoldDB" id="A0A1I4JN58"/>
<accession>A0A1I4JN58</accession>
<gene>
    <name evidence="2" type="ORF">SAMN05192568_1008155</name>
</gene>
<proteinExistence type="predicted"/>
<keyword evidence="3" id="KW-1185">Reference proteome</keyword>
<feature type="region of interest" description="Disordered" evidence="1">
    <location>
        <begin position="1"/>
        <end position="20"/>
    </location>
</feature>
<organism evidence="2 3">
    <name type="scientific">Methylobacterium pseudosasicola</name>
    <dbReference type="NCBI Taxonomy" id="582667"/>
    <lineage>
        <taxon>Bacteria</taxon>
        <taxon>Pseudomonadati</taxon>
        <taxon>Pseudomonadota</taxon>
        <taxon>Alphaproteobacteria</taxon>
        <taxon>Hyphomicrobiales</taxon>
        <taxon>Methylobacteriaceae</taxon>
        <taxon>Methylobacterium</taxon>
    </lineage>
</organism>